<feature type="transmembrane region" description="Helical" evidence="6">
    <location>
        <begin position="181"/>
        <end position="207"/>
    </location>
</feature>
<dbReference type="PANTHER" id="PTHR30177">
    <property type="entry name" value="GLYCINE BETAINE/L-PROLINE TRANSPORT SYSTEM PERMEASE PROTEIN PROW"/>
    <property type="match status" value="1"/>
</dbReference>
<evidence type="ECO:0000256" key="4">
    <source>
        <dbReference type="ARBA" id="ARBA00022989"/>
    </source>
</evidence>
<keyword evidence="4 6" id="KW-1133">Transmembrane helix</keyword>
<proteinExistence type="inferred from homology"/>
<feature type="transmembrane region" description="Helical" evidence="6">
    <location>
        <begin position="67"/>
        <end position="90"/>
    </location>
</feature>
<gene>
    <name evidence="8" type="ORF">CLV63_12328</name>
</gene>
<evidence type="ECO:0000256" key="1">
    <source>
        <dbReference type="ARBA" id="ARBA00004141"/>
    </source>
</evidence>
<dbReference type="RefSeq" id="WP_211301481.1">
    <property type="nucleotide sequence ID" value="NZ_PYGA01000023.1"/>
</dbReference>
<comment type="caution">
    <text evidence="8">The sequence shown here is derived from an EMBL/GenBank/DDBJ whole genome shotgun (WGS) entry which is preliminary data.</text>
</comment>
<dbReference type="PANTHER" id="PTHR30177:SF4">
    <property type="entry name" value="OSMOPROTECTANT IMPORT PERMEASE PROTEIN OSMW"/>
    <property type="match status" value="1"/>
</dbReference>
<evidence type="ECO:0000256" key="3">
    <source>
        <dbReference type="ARBA" id="ARBA00022692"/>
    </source>
</evidence>
<feature type="transmembrane region" description="Helical" evidence="6">
    <location>
        <begin position="227"/>
        <end position="249"/>
    </location>
</feature>
<sequence length="258" mass="26986">MSTAIAEPGRSPDPAASRWQRIRTPGRLITPLGVLLVLAGLFAWVATRDLDSIEQRTLNAEYIVTNTLQHAKITFVAGALVVLIAIPLGVVASRSRVLAPVILALGNVGQAVPVIGLMAMLTIVFGIGFTIAMVGIVLYALLPTLRNTVVGLQQVDPATVEAARGVGMTDAQILRRIEFPLAVPVILAGLRTALVLCVGVAVLATFVNAGGLGDIIVNGIKLQRMTVLVTGSVLTAAIALLVDWLGGLAEDLLRPRGM</sequence>
<dbReference type="GO" id="GO:0055085">
    <property type="term" value="P:transmembrane transport"/>
    <property type="evidence" value="ECO:0007669"/>
    <property type="project" value="InterPro"/>
</dbReference>
<name>A0A2P8CZ04_9ACTN</name>
<dbReference type="CDD" id="cd06261">
    <property type="entry name" value="TM_PBP2"/>
    <property type="match status" value="1"/>
</dbReference>
<dbReference type="Gene3D" id="1.10.3720.10">
    <property type="entry name" value="MetI-like"/>
    <property type="match status" value="1"/>
</dbReference>
<organism evidence="8 9">
    <name type="scientific">Murinocardiopsis flavida</name>
    <dbReference type="NCBI Taxonomy" id="645275"/>
    <lineage>
        <taxon>Bacteria</taxon>
        <taxon>Bacillati</taxon>
        <taxon>Actinomycetota</taxon>
        <taxon>Actinomycetes</taxon>
        <taxon>Streptosporangiales</taxon>
        <taxon>Nocardiopsidaceae</taxon>
        <taxon>Murinocardiopsis</taxon>
    </lineage>
</organism>
<dbReference type="PROSITE" id="PS50928">
    <property type="entry name" value="ABC_TM1"/>
    <property type="match status" value="1"/>
</dbReference>
<dbReference type="InterPro" id="IPR000515">
    <property type="entry name" value="MetI-like"/>
</dbReference>
<dbReference type="Proteomes" id="UP000240542">
    <property type="component" value="Unassembled WGS sequence"/>
</dbReference>
<evidence type="ECO:0000313" key="8">
    <source>
        <dbReference type="EMBL" id="PSK90199.1"/>
    </source>
</evidence>
<feature type="domain" description="ABC transmembrane type-1" evidence="7">
    <location>
        <begin position="67"/>
        <end position="246"/>
    </location>
</feature>
<feature type="transmembrane region" description="Helical" evidence="6">
    <location>
        <begin position="28"/>
        <end position="47"/>
    </location>
</feature>
<keyword evidence="3 6" id="KW-0812">Transmembrane</keyword>
<dbReference type="GO" id="GO:0005886">
    <property type="term" value="C:plasma membrane"/>
    <property type="evidence" value="ECO:0007669"/>
    <property type="project" value="UniProtKB-SubCell"/>
</dbReference>
<reference evidence="8 9" key="1">
    <citation type="submission" date="2018-03" db="EMBL/GenBank/DDBJ databases">
        <title>Genomic Encyclopedia of Archaeal and Bacterial Type Strains, Phase II (KMG-II): from individual species to whole genera.</title>
        <authorList>
            <person name="Goeker M."/>
        </authorList>
    </citation>
    <scope>NUCLEOTIDE SEQUENCE [LARGE SCALE GENOMIC DNA]</scope>
    <source>
        <strain evidence="8 9">DSM 45312</strain>
    </source>
</reference>
<dbReference type="EMBL" id="PYGA01000023">
    <property type="protein sequence ID" value="PSK90199.1"/>
    <property type="molecule type" value="Genomic_DNA"/>
</dbReference>
<dbReference type="InterPro" id="IPR051204">
    <property type="entry name" value="ABC_transp_perm/SBD"/>
</dbReference>
<dbReference type="AlphaFoldDB" id="A0A2P8CZ04"/>
<evidence type="ECO:0000256" key="2">
    <source>
        <dbReference type="ARBA" id="ARBA00022448"/>
    </source>
</evidence>
<accession>A0A2P8CZ04</accession>
<feature type="transmembrane region" description="Helical" evidence="6">
    <location>
        <begin position="97"/>
        <end position="117"/>
    </location>
</feature>
<comment type="similarity">
    <text evidence="6">Belongs to the binding-protein-dependent transport system permease family.</text>
</comment>
<comment type="subcellular location">
    <subcellularLocation>
        <location evidence="6">Cell membrane</location>
        <topology evidence="6">Multi-pass membrane protein</topology>
    </subcellularLocation>
    <subcellularLocation>
        <location evidence="1">Membrane</location>
        <topology evidence="1">Multi-pass membrane protein</topology>
    </subcellularLocation>
</comment>
<dbReference type="Pfam" id="PF00528">
    <property type="entry name" value="BPD_transp_1"/>
    <property type="match status" value="1"/>
</dbReference>
<dbReference type="GO" id="GO:0031460">
    <property type="term" value="P:glycine betaine transport"/>
    <property type="evidence" value="ECO:0007669"/>
    <property type="project" value="TreeGrafter"/>
</dbReference>
<evidence type="ECO:0000313" key="9">
    <source>
        <dbReference type="Proteomes" id="UP000240542"/>
    </source>
</evidence>
<dbReference type="SUPFAM" id="SSF161098">
    <property type="entry name" value="MetI-like"/>
    <property type="match status" value="1"/>
</dbReference>
<keyword evidence="2 6" id="KW-0813">Transport</keyword>
<protein>
    <submittedName>
        <fullName evidence="8">Osmoprotectant transport system permease protein</fullName>
    </submittedName>
</protein>
<keyword evidence="9" id="KW-1185">Reference proteome</keyword>
<evidence type="ECO:0000256" key="6">
    <source>
        <dbReference type="RuleBase" id="RU363032"/>
    </source>
</evidence>
<evidence type="ECO:0000259" key="7">
    <source>
        <dbReference type="PROSITE" id="PS50928"/>
    </source>
</evidence>
<dbReference type="FunFam" id="1.10.3720.10:FF:000001">
    <property type="entry name" value="Glycine betaine ABC transporter, permease"/>
    <property type="match status" value="1"/>
</dbReference>
<evidence type="ECO:0000256" key="5">
    <source>
        <dbReference type="ARBA" id="ARBA00023136"/>
    </source>
</evidence>
<keyword evidence="5 6" id="KW-0472">Membrane</keyword>
<dbReference type="InterPro" id="IPR035906">
    <property type="entry name" value="MetI-like_sf"/>
</dbReference>
<feature type="transmembrane region" description="Helical" evidence="6">
    <location>
        <begin position="123"/>
        <end position="142"/>
    </location>
</feature>